<accession>A0A5D3WHD6</accession>
<protein>
    <submittedName>
        <fullName evidence="1">Uncharacterized protein</fullName>
    </submittedName>
</protein>
<comment type="caution">
    <text evidence="1">The sequence shown here is derived from an EMBL/GenBank/DDBJ whole genome shotgun (WGS) entry which is preliminary data.</text>
</comment>
<dbReference type="OrthoDB" id="5402224at2"/>
<dbReference type="EMBL" id="VNIB01000007">
    <property type="protein sequence ID" value="TYO98206.1"/>
    <property type="molecule type" value="Genomic_DNA"/>
</dbReference>
<sequence>MGPDPILALHQEDQNLAAGVTVTAFWFDFRGRYHARAVVESLRTDVVRVRLVEAAGPHAAGSLIDIPRISDSQNWSSENCVRLAVSGV</sequence>
<organism evidence="1 2">
    <name type="scientific">Geothermobacter ehrlichii</name>
    <dbReference type="NCBI Taxonomy" id="213224"/>
    <lineage>
        <taxon>Bacteria</taxon>
        <taxon>Pseudomonadati</taxon>
        <taxon>Thermodesulfobacteriota</taxon>
        <taxon>Desulfuromonadia</taxon>
        <taxon>Desulfuromonadales</taxon>
        <taxon>Geothermobacteraceae</taxon>
        <taxon>Geothermobacter</taxon>
    </lineage>
</organism>
<dbReference type="AlphaFoldDB" id="A0A5D3WHD6"/>
<dbReference type="Proteomes" id="UP000324159">
    <property type="component" value="Unassembled WGS sequence"/>
</dbReference>
<reference evidence="1 2" key="1">
    <citation type="submission" date="2019-07" db="EMBL/GenBank/DDBJ databases">
        <title>Genomic Encyclopedia of Type Strains, Phase IV (KMG-IV): sequencing the most valuable type-strain genomes for metagenomic binning, comparative biology and taxonomic classification.</title>
        <authorList>
            <person name="Goeker M."/>
        </authorList>
    </citation>
    <scope>NUCLEOTIDE SEQUENCE [LARGE SCALE GENOMIC DNA]</scope>
    <source>
        <strain evidence="1 2">SS015</strain>
    </source>
</reference>
<keyword evidence="2" id="KW-1185">Reference proteome</keyword>
<name>A0A5D3WHD6_9BACT</name>
<dbReference type="RefSeq" id="WP_148895983.1">
    <property type="nucleotide sequence ID" value="NZ_VNIB01000007.1"/>
</dbReference>
<gene>
    <name evidence="1" type="ORF">EDC39_1071</name>
</gene>
<proteinExistence type="predicted"/>
<evidence type="ECO:0000313" key="2">
    <source>
        <dbReference type="Proteomes" id="UP000324159"/>
    </source>
</evidence>
<evidence type="ECO:0000313" key="1">
    <source>
        <dbReference type="EMBL" id="TYO98206.1"/>
    </source>
</evidence>